<dbReference type="PANTHER" id="PTHR46481:SF10">
    <property type="entry name" value="ZINC FINGER BED DOMAIN-CONTAINING PROTEIN 39"/>
    <property type="match status" value="1"/>
</dbReference>
<evidence type="ECO:0000256" key="3">
    <source>
        <dbReference type="ARBA" id="ARBA00022771"/>
    </source>
</evidence>
<dbReference type="Proteomes" id="UP000727407">
    <property type="component" value="Unassembled WGS sequence"/>
</dbReference>
<evidence type="ECO:0000313" key="7">
    <source>
        <dbReference type="Proteomes" id="UP000727407"/>
    </source>
</evidence>
<feature type="non-terminal residue" evidence="6">
    <location>
        <position position="1"/>
    </location>
</feature>
<dbReference type="GO" id="GO:0008270">
    <property type="term" value="F:zinc ion binding"/>
    <property type="evidence" value="ECO:0007669"/>
    <property type="project" value="UniProtKB-KW"/>
</dbReference>
<dbReference type="GO" id="GO:0005634">
    <property type="term" value="C:nucleus"/>
    <property type="evidence" value="ECO:0007669"/>
    <property type="project" value="UniProtKB-SubCell"/>
</dbReference>
<name>A0A8J4TDB0_CLAMG</name>
<protein>
    <submittedName>
        <fullName evidence="6">Zinc finger BED domain-containing protein 1-like</fullName>
    </submittedName>
</protein>
<dbReference type="InterPro" id="IPR012337">
    <property type="entry name" value="RNaseH-like_sf"/>
</dbReference>
<organism evidence="6 7">
    <name type="scientific">Clarias magur</name>
    <name type="common">Asian catfish</name>
    <name type="synonym">Macropteronotus magur</name>
    <dbReference type="NCBI Taxonomy" id="1594786"/>
    <lineage>
        <taxon>Eukaryota</taxon>
        <taxon>Metazoa</taxon>
        <taxon>Chordata</taxon>
        <taxon>Craniata</taxon>
        <taxon>Vertebrata</taxon>
        <taxon>Euteleostomi</taxon>
        <taxon>Actinopterygii</taxon>
        <taxon>Neopterygii</taxon>
        <taxon>Teleostei</taxon>
        <taxon>Ostariophysi</taxon>
        <taxon>Siluriformes</taxon>
        <taxon>Clariidae</taxon>
        <taxon>Clarias</taxon>
    </lineage>
</organism>
<keyword evidence="2" id="KW-0479">Metal-binding</keyword>
<feature type="non-terminal residue" evidence="6">
    <location>
        <position position="182"/>
    </location>
</feature>
<keyword evidence="4" id="KW-0862">Zinc</keyword>
<evidence type="ECO:0000256" key="4">
    <source>
        <dbReference type="ARBA" id="ARBA00022833"/>
    </source>
</evidence>
<evidence type="ECO:0000256" key="5">
    <source>
        <dbReference type="ARBA" id="ARBA00023242"/>
    </source>
</evidence>
<keyword evidence="7" id="KW-1185">Reference proteome</keyword>
<comment type="caution">
    <text evidence="6">The sequence shown here is derived from an EMBL/GenBank/DDBJ whole genome shotgun (WGS) entry which is preliminary data.</text>
</comment>
<sequence length="182" mass="20446">EMTAALNPRYRPSSRDDLSNTLIPAWYSVEKQNVIQELEQVSKAAITCDGWTSVAQDHYLTVTVHYTSEGHVKQKVLNTEAVYESQTGLVVADEINCILEEFQINSKVVAATVDHASNMDVVLNNLELLKVGCFAHILNLAAQKVYSISAITKWCARLRSVVVWLRRSSMAKIVLREKKQLL</sequence>
<dbReference type="PANTHER" id="PTHR46481">
    <property type="entry name" value="ZINC FINGER BED DOMAIN-CONTAINING PROTEIN 4"/>
    <property type="match status" value="1"/>
</dbReference>
<accession>A0A8J4TDB0</accession>
<reference evidence="6" key="1">
    <citation type="submission" date="2020-07" db="EMBL/GenBank/DDBJ databases">
        <title>Clarias magur genome sequencing, assembly and annotation.</title>
        <authorList>
            <person name="Kushwaha B."/>
            <person name="Kumar R."/>
            <person name="Das P."/>
            <person name="Joshi C.G."/>
            <person name="Kumar D."/>
            <person name="Nagpure N.S."/>
            <person name="Pandey M."/>
            <person name="Agarwal S."/>
            <person name="Srivastava S."/>
            <person name="Singh M."/>
            <person name="Sahoo L."/>
            <person name="Jayasankar P."/>
            <person name="Meher P.K."/>
            <person name="Koringa P.G."/>
            <person name="Iquebal M.A."/>
            <person name="Das S.P."/>
            <person name="Bit A."/>
            <person name="Patnaik S."/>
            <person name="Patel N."/>
            <person name="Shah T.M."/>
            <person name="Hinsu A."/>
            <person name="Jena J.K."/>
        </authorList>
    </citation>
    <scope>NUCLEOTIDE SEQUENCE</scope>
    <source>
        <strain evidence="6">CIFAMagur01</strain>
        <tissue evidence="6">Testis</tissue>
    </source>
</reference>
<evidence type="ECO:0000256" key="2">
    <source>
        <dbReference type="ARBA" id="ARBA00022723"/>
    </source>
</evidence>
<dbReference type="AlphaFoldDB" id="A0A8J4TDB0"/>
<evidence type="ECO:0000313" key="6">
    <source>
        <dbReference type="EMBL" id="KAF5889099.1"/>
    </source>
</evidence>
<keyword evidence="5" id="KW-0539">Nucleus</keyword>
<gene>
    <name evidence="6" type="ORF">DAT39_021201</name>
</gene>
<dbReference type="SUPFAM" id="SSF53098">
    <property type="entry name" value="Ribonuclease H-like"/>
    <property type="match status" value="1"/>
</dbReference>
<dbReference type="InterPro" id="IPR052035">
    <property type="entry name" value="ZnF_BED_domain_contain"/>
</dbReference>
<comment type="subcellular location">
    <subcellularLocation>
        <location evidence="1">Nucleus</location>
    </subcellularLocation>
</comment>
<dbReference type="OrthoDB" id="10050977at2759"/>
<keyword evidence="3" id="KW-0863">Zinc-finger</keyword>
<dbReference type="EMBL" id="QNUK01000865">
    <property type="protein sequence ID" value="KAF5889099.1"/>
    <property type="molecule type" value="Genomic_DNA"/>
</dbReference>
<proteinExistence type="predicted"/>
<evidence type="ECO:0000256" key="1">
    <source>
        <dbReference type="ARBA" id="ARBA00004123"/>
    </source>
</evidence>